<feature type="transmembrane region" description="Helical" evidence="1">
    <location>
        <begin position="52"/>
        <end position="80"/>
    </location>
</feature>
<feature type="transmembrane region" description="Helical" evidence="1">
    <location>
        <begin position="6"/>
        <end position="31"/>
    </location>
</feature>
<reference evidence="3" key="1">
    <citation type="submission" date="2016-11" db="EMBL/GenBank/DDBJ databases">
        <title>Trade-off between light-utilization and light-protection in marine flavobacteria.</title>
        <authorList>
            <person name="Kumagai Y."/>
            <person name="Yoshizawa S."/>
            <person name="Kogure K."/>
        </authorList>
    </citation>
    <scope>NUCLEOTIDE SEQUENCE [LARGE SCALE GENOMIC DNA]</scope>
    <source>
        <strain evidence="3">SG-18</strain>
    </source>
</reference>
<comment type="caution">
    <text evidence="2">The sequence shown here is derived from an EMBL/GenBank/DDBJ whole genome shotgun (WGS) entry which is preliminary data.</text>
</comment>
<gene>
    <name evidence="2" type="ORF">BST99_02515</name>
</gene>
<sequence>MLHSKFWQAFFAIAPLIALFAMLGGYFYFIYDLIGSAEVWEASGSEPTAREVLATISPFFIAILLVALLSISSLVFYLAHAIQNTNLKSDMRIIYIVLFVIFGGISQLVYWLVECQGKKGQTIE</sequence>
<evidence type="ECO:0000256" key="1">
    <source>
        <dbReference type="SAM" id="Phobius"/>
    </source>
</evidence>
<keyword evidence="1" id="KW-0812">Transmembrane</keyword>
<organism evidence="2 3">
    <name type="scientific">Aureicoccus marinus</name>
    <dbReference type="NCBI Taxonomy" id="754435"/>
    <lineage>
        <taxon>Bacteria</taxon>
        <taxon>Pseudomonadati</taxon>
        <taxon>Bacteroidota</taxon>
        <taxon>Flavobacteriia</taxon>
        <taxon>Flavobacteriales</taxon>
        <taxon>Flavobacteriaceae</taxon>
        <taxon>Aureicoccus</taxon>
    </lineage>
</organism>
<name>A0A2S7T4D6_9FLAO</name>
<keyword evidence="1" id="KW-0472">Membrane</keyword>
<proteinExistence type="predicted"/>
<protein>
    <recommendedName>
        <fullName evidence="4">Cardiolipin synthase N-terminal domain-containing protein</fullName>
    </recommendedName>
</protein>
<dbReference type="RefSeq" id="WP_105000400.1">
    <property type="nucleotide sequence ID" value="NZ_MQVX01000001.1"/>
</dbReference>
<keyword evidence="3" id="KW-1185">Reference proteome</keyword>
<feature type="transmembrane region" description="Helical" evidence="1">
    <location>
        <begin position="92"/>
        <end position="113"/>
    </location>
</feature>
<accession>A0A2S7T4D6</accession>
<dbReference type="EMBL" id="MQVX01000001">
    <property type="protein sequence ID" value="PQJ14763.1"/>
    <property type="molecule type" value="Genomic_DNA"/>
</dbReference>
<evidence type="ECO:0008006" key="4">
    <source>
        <dbReference type="Google" id="ProtNLM"/>
    </source>
</evidence>
<dbReference type="Proteomes" id="UP000239366">
    <property type="component" value="Unassembled WGS sequence"/>
</dbReference>
<evidence type="ECO:0000313" key="3">
    <source>
        <dbReference type="Proteomes" id="UP000239366"/>
    </source>
</evidence>
<dbReference type="AlphaFoldDB" id="A0A2S7T4D6"/>
<keyword evidence="1" id="KW-1133">Transmembrane helix</keyword>
<evidence type="ECO:0000313" key="2">
    <source>
        <dbReference type="EMBL" id="PQJ14763.1"/>
    </source>
</evidence>